<reference evidence="1 2" key="1">
    <citation type="submission" date="2015-11" db="EMBL/GenBank/DDBJ databases">
        <title>Evidence for parallel genomic evolution in an endosymbiosis of termite gut flagellates.</title>
        <authorList>
            <person name="Zheng H."/>
        </authorList>
    </citation>
    <scope>NUCLEOTIDE SEQUENCE [LARGE SCALE GENOMIC DNA]</scope>
    <source>
        <strain evidence="1 2">CET450</strain>
    </source>
</reference>
<evidence type="ECO:0000313" key="1">
    <source>
        <dbReference type="EMBL" id="OEG69297.1"/>
    </source>
</evidence>
<evidence type="ECO:0000313" key="2">
    <source>
        <dbReference type="Proteomes" id="UP000095237"/>
    </source>
</evidence>
<dbReference type="AlphaFoldDB" id="A0A1E5IFM7"/>
<dbReference type="Proteomes" id="UP000095237">
    <property type="component" value="Unassembled WGS sequence"/>
</dbReference>
<proteinExistence type="predicted"/>
<protein>
    <submittedName>
        <fullName evidence="1">Uncharacterized protein</fullName>
    </submittedName>
</protein>
<keyword evidence="2" id="KW-1185">Reference proteome</keyword>
<name>A0A1E5IFM7_ENDTX</name>
<dbReference type="EMBL" id="LNVX01000771">
    <property type="protein sequence ID" value="OEG69297.1"/>
    <property type="molecule type" value="Genomic_DNA"/>
</dbReference>
<comment type="caution">
    <text evidence="1">The sequence shown here is derived from an EMBL/GenBank/DDBJ whole genome shotgun (WGS) entry which is preliminary data.</text>
</comment>
<gene>
    <name evidence="1" type="ORF">ATZ36_10280</name>
</gene>
<accession>A0A1E5IFM7</accession>
<sequence length="63" mass="6862">MEGDEEILDKDGKVVSRCGKVEIEKDGDNGDDKDTAKSGEVLIERVSLALQLKSLTLSNGLWI</sequence>
<organism evidence="1 2">
    <name type="scientific">Endomicrobium trichonymphae</name>
    <dbReference type="NCBI Taxonomy" id="1408204"/>
    <lineage>
        <taxon>Bacteria</taxon>
        <taxon>Pseudomonadati</taxon>
        <taxon>Elusimicrobiota</taxon>
        <taxon>Endomicrobiia</taxon>
        <taxon>Endomicrobiales</taxon>
        <taxon>Endomicrobiaceae</taxon>
        <taxon>Candidatus Endomicrobiellum</taxon>
    </lineage>
</organism>